<organism evidence="2 3">
    <name type="scientific">Aporhodopirellula rubra</name>
    <dbReference type="NCBI Taxonomy" id="980271"/>
    <lineage>
        <taxon>Bacteria</taxon>
        <taxon>Pseudomonadati</taxon>
        <taxon>Planctomycetota</taxon>
        <taxon>Planctomycetia</taxon>
        <taxon>Pirellulales</taxon>
        <taxon>Pirellulaceae</taxon>
        <taxon>Aporhodopirellula</taxon>
    </lineage>
</organism>
<keyword evidence="3" id="KW-1185">Reference proteome</keyword>
<protein>
    <submittedName>
        <fullName evidence="2">Uncharacterized protein</fullName>
    </submittedName>
</protein>
<feature type="compositionally biased region" description="Low complexity" evidence="1">
    <location>
        <begin position="1"/>
        <end position="18"/>
    </location>
</feature>
<dbReference type="Proteomes" id="UP000536179">
    <property type="component" value="Unassembled WGS sequence"/>
</dbReference>
<gene>
    <name evidence="2" type="ORF">FHS27_004415</name>
</gene>
<dbReference type="AlphaFoldDB" id="A0A7W5E1R0"/>
<evidence type="ECO:0000313" key="3">
    <source>
        <dbReference type="Proteomes" id="UP000536179"/>
    </source>
</evidence>
<dbReference type="EMBL" id="JACHXU010000016">
    <property type="protein sequence ID" value="MBB3208586.1"/>
    <property type="molecule type" value="Genomic_DNA"/>
</dbReference>
<name>A0A7W5E1R0_9BACT</name>
<reference evidence="2 3" key="1">
    <citation type="submission" date="2020-08" db="EMBL/GenBank/DDBJ databases">
        <title>Genomic Encyclopedia of Type Strains, Phase III (KMG-III): the genomes of soil and plant-associated and newly described type strains.</title>
        <authorList>
            <person name="Whitman W."/>
        </authorList>
    </citation>
    <scope>NUCLEOTIDE SEQUENCE [LARGE SCALE GENOMIC DNA]</scope>
    <source>
        <strain evidence="2 3">CECT 8075</strain>
    </source>
</reference>
<evidence type="ECO:0000313" key="2">
    <source>
        <dbReference type="EMBL" id="MBB3208586.1"/>
    </source>
</evidence>
<sequence>MNSQTDPTGPTTTSVPVPHRLSPEGAGPAVEFTWQGDRYAHVLRDSNDASTPCCASLEGGADDDWPSSAAIQQLSTEVIDGKTTILGVGCCGTSHFSVSVQYDASEDASSPSLRFDWAARLSKPLATGEVKGAENDDANAWLGSSYREETGSDSVNDTPANFRFDAIGEALINTDSSNAGIQIQPRQMAEVRTVQWSYRVQLRSAKA</sequence>
<proteinExistence type="predicted"/>
<evidence type="ECO:0000256" key="1">
    <source>
        <dbReference type="SAM" id="MobiDB-lite"/>
    </source>
</evidence>
<comment type="caution">
    <text evidence="2">The sequence shown here is derived from an EMBL/GenBank/DDBJ whole genome shotgun (WGS) entry which is preliminary data.</text>
</comment>
<accession>A0A7W5E1R0</accession>
<feature type="region of interest" description="Disordered" evidence="1">
    <location>
        <begin position="1"/>
        <end position="29"/>
    </location>
</feature>
<dbReference type="RefSeq" id="WP_184306748.1">
    <property type="nucleotide sequence ID" value="NZ_JACHXU010000016.1"/>
</dbReference>